<protein>
    <submittedName>
        <fullName evidence="2">Uncharacterized protein</fullName>
    </submittedName>
</protein>
<accession>A0A5B7IX85</accession>
<evidence type="ECO:0000313" key="3">
    <source>
        <dbReference type="Proteomes" id="UP000324222"/>
    </source>
</evidence>
<dbReference type="EMBL" id="VSRR010071113">
    <property type="protein sequence ID" value="MPC86326.1"/>
    <property type="molecule type" value="Genomic_DNA"/>
</dbReference>
<proteinExistence type="predicted"/>
<dbReference type="AlphaFoldDB" id="A0A5B7IX85"/>
<keyword evidence="1" id="KW-0812">Transmembrane</keyword>
<sequence length="74" mass="8298">MHESESPSQSDKRAVGRVTISATSLLFLFLLRQYRQQLCICNILRLIRCALSPLASGGTQWAFMMATRRPGDPT</sequence>
<dbReference type="Proteomes" id="UP000324222">
    <property type="component" value="Unassembled WGS sequence"/>
</dbReference>
<evidence type="ECO:0000313" key="2">
    <source>
        <dbReference type="EMBL" id="MPC86326.1"/>
    </source>
</evidence>
<reference evidence="2 3" key="1">
    <citation type="submission" date="2019-05" db="EMBL/GenBank/DDBJ databases">
        <title>Another draft genome of Portunus trituberculatus and its Hox gene families provides insights of decapod evolution.</title>
        <authorList>
            <person name="Jeong J.-H."/>
            <person name="Song I."/>
            <person name="Kim S."/>
            <person name="Choi T."/>
            <person name="Kim D."/>
            <person name="Ryu S."/>
            <person name="Kim W."/>
        </authorList>
    </citation>
    <scope>NUCLEOTIDE SEQUENCE [LARGE SCALE GENOMIC DNA]</scope>
    <source>
        <tissue evidence="2">Muscle</tissue>
    </source>
</reference>
<comment type="caution">
    <text evidence="2">The sequence shown here is derived from an EMBL/GenBank/DDBJ whole genome shotgun (WGS) entry which is preliminary data.</text>
</comment>
<evidence type="ECO:0000256" key="1">
    <source>
        <dbReference type="SAM" id="Phobius"/>
    </source>
</evidence>
<name>A0A5B7IX85_PORTR</name>
<keyword evidence="1" id="KW-1133">Transmembrane helix</keyword>
<keyword evidence="1" id="KW-0472">Membrane</keyword>
<feature type="transmembrane region" description="Helical" evidence="1">
    <location>
        <begin position="14"/>
        <end position="31"/>
    </location>
</feature>
<gene>
    <name evidence="2" type="ORF">E2C01_081149</name>
</gene>
<organism evidence="2 3">
    <name type="scientific">Portunus trituberculatus</name>
    <name type="common">Swimming crab</name>
    <name type="synonym">Neptunus trituberculatus</name>
    <dbReference type="NCBI Taxonomy" id="210409"/>
    <lineage>
        <taxon>Eukaryota</taxon>
        <taxon>Metazoa</taxon>
        <taxon>Ecdysozoa</taxon>
        <taxon>Arthropoda</taxon>
        <taxon>Crustacea</taxon>
        <taxon>Multicrustacea</taxon>
        <taxon>Malacostraca</taxon>
        <taxon>Eumalacostraca</taxon>
        <taxon>Eucarida</taxon>
        <taxon>Decapoda</taxon>
        <taxon>Pleocyemata</taxon>
        <taxon>Brachyura</taxon>
        <taxon>Eubrachyura</taxon>
        <taxon>Portunoidea</taxon>
        <taxon>Portunidae</taxon>
        <taxon>Portuninae</taxon>
        <taxon>Portunus</taxon>
    </lineage>
</organism>
<keyword evidence="3" id="KW-1185">Reference proteome</keyword>